<dbReference type="STRING" id="498211.CJA_0821"/>
<dbReference type="PANTHER" id="PTHR40455">
    <property type="entry name" value="ANTITOXIN HIGA"/>
    <property type="match status" value="1"/>
</dbReference>
<dbReference type="KEGG" id="cja:CJA_0821"/>
<dbReference type="PANTHER" id="PTHR40455:SF1">
    <property type="entry name" value="ANTITOXIN HIGA"/>
    <property type="match status" value="1"/>
</dbReference>
<gene>
    <name evidence="1" type="ordered locus">CJA_0821</name>
</gene>
<dbReference type="eggNOG" id="COG5499">
    <property type="taxonomic scope" value="Bacteria"/>
</dbReference>
<evidence type="ECO:0008006" key="3">
    <source>
        <dbReference type="Google" id="ProtNLM"/>
    </source>
</evidence>
<evidence type="ECO:0000313" key="2">
    <source>
        <dbReference type="Proteomes" id="UP000001036"/>
    </source>
</evidence>
<name>B3PKR4_CELJU</name>
<dbReference type="GO" id="GO:0001046">
    <property type="term" value="F:core promoter sequence-specific DNA binding"/>
    <property type="evidence" value="ECO:0007669"/>
    <property type="project" value="TreeGrafter"/>
</dbReference>
<dbReference type="SUPFAM" id="SSF47413">
    <property type="entry name" value="lambda repressor-like DNA-binding domains"/>
    <property type="match status" value="1"/>
</dbReference>
<proteinExistence type="predicted"/>
<dbReference type="RefSeq" id="WP_012486482.1">
    <property type="nucleotide sequence ID" value="NC_010995.1"/>
</dbReference>
<accession>B3PKR4</accession>
<reference evidence="1 2" key="1">
    <citation type="journal article" date="2008" name="J. Bacteriol.">
        <title>Insights into plant cell wall degradation from the genome sequence of the soil bacterium Cellvibrio japonicus.</title>
        <authorList>
            <person name="Deboy R.T."/>
            <person name="Mongodin E.F."/>
            <person name="Fouts D.E."/>
            <person name="Tailford L.E."/>
            <person name="Khouri H."/>
            <person name="Emerson J.B."/>
            <person name="Mohamoud Y."/>
            <person name="Watkins K."/>
            <person name="Henrissat B."/>
            <person name="Gilbert H.J."/>
            <person name="Nelson K.E."/>
        </authorList>
    </citation>
    <scope>NUCLEOTIDE SEQUENCE [LARGE SCALE GENOMIC DNA]</scope>
    <source>
        <strain evidence="1 2">Ueda107</strain>
    </source>
</reference>
<dbReference type="OrthoDB" id="9796786at2"/>
<dbReference type="EMBL" id="CP000934">
    <property type="protein sequence ID" value="ACE86130.1"/>
    <property type="molecule type" value="Genomic_DNA"/>
</dbReference>
<evidence type="ECO:0000313" key="1">
    <source>
        <dbReference type="EMBL" id="ACE86130.1"/>
    </source>
</evidence>
<dbReference type="AlphaFoldDB" id="B3PKR4"/>
<sequence>MDIKPIRTDADYRAALKEIENLMMVEFDSPEGEKLDVLVTLVEAYETKHFPMDLPDPVEAIKFEMERKGLTVKDLEPMIGKSNRVYEVLTHKRSLTLKMIWKLNRELGIPAESLIKPPATLRNQALN</sequence>
<dbReference type="GO" id="GO:0006355">
    <property type="term" value="P:regulation of DNA-templated transcription"/>
    <property type="evidence" value="ECO:0007669"/>
    <property type="project" value="InterPro"/>
</dbReference>
<dbReference type="Gene3D" id="1.10.260.40">
    <property type="entry name" value="lambda repressor-like DNA-binding domains"/>
    <property type="match status" value="1"/>
</dbReference>
<organism evidence="1 2">
    <name type="scientific">Cellvibrio japonicus (strain Ueda107)</name>
    <name type="common">Pseudomonas fluorescens subsp. cellulosa</name>
    <dbReference type="NCBI Taxonomy" id="498211"/>
    <lineage>
        <taxon>Bacteria</taxon>
        <taxon>Pseudomonadati</taxon>
        <taxon>Pseudomonadota</taxon>
        <taxon>Gammaproteobacteria</taxon>
        <taxon>Cellvibrionales</taxon>
        <taxon>Cellvibrionaceae</taxon>
        <taxon>Cellvibrio</taxon>
    </lineage>
</organism>
<dbReference type="HOGENOM" id="CLU_125852_2_0_6"/>
<protein>
    <recommendedName>
        <fullName evidence="3">Transcriptional regulator</fullName>
    </recommendedName>
</protein>
<dbReference type="InterPro" id="IPR039060">
    <property type="entry name" value="Antitox_HigA"/>
</dbReference>
<keyword evidence="2" id="KW-1185">Reference proteome</keyword>
<dbReference type="InterPro" id="IPR010982">
    <property type="entry name" value="Lambda_DNA-bd_dom_sf"/>
</dbReference>
<dbReference type="Proteomes" id="UP000001036">
    <property type="component" value="Chromosome"/>
</dbReference>